<evidence type="ECO:0000313" key="1">
    <source>
        <dbReference type="EMBL" id="MFD0897856.1"/>
    </source>
</evidence>
<sequence>MSDRMINITKMTQLLFDGSIQIQAVASLAGVRAGTLASYRRKSKALGDMPLAMAIAVSKVASDDDVLAEARALSKLAPKRIETQVKQAVLVKELQQQIATEQQVPNSTEFVHYHQVVQYFGSWHNFLAAQGIADTVIKQPRQSKLDKQQLIADFIQQAADLGHLPKSYEYRHYAAAKRLFGSWADFMTAIKIE</sequence>
<protein>
    <submittedName>
        <fullName evidence="1">Homing endonuclease associated repeat-containing protein</fullName>
    </submittedName>
</protein>
<keyword evidence="1" id="KW-0378">Hydrolase</keyword>
<organism evidence="1 2">
    <name type="scientific">Loigolactobacillus binensis</name>
    <dbReference type="NCBI Taxonomy" id="2559922"/>
    <lineage>
        <taxon>Bacteria</taxon>
        <taxon>Bacillati</taxon>
        <taxon>Bacillota</taxon>
        <taxon>Bacilli</taxon>
        <taxon>Lactobacillales</taxon>
        <taxon>Lactobacillaceae</taxon>
        <taxon>Loigolactobacillus</taxon>
    </lineage>
</organism>
<dbReference type="Pfam" id="PF18780">
    <property type="entry name" value="HNH_repeat"/>
    <property type="match status" value="2"/>
</dbReference>
<dbReference type="RefSeq" id="WP_137638161.1">
    <property type="nucleotide sequence ID" value="NZ_BJDN01000019.1"/>
</dbReference>
<gene>
    <name evidence="1" type="ORF">ACFQZ7_08995</name>
</gene>
<accession>A0ABW3EFI7</accession>
<keyword evidence="1" id="KW-0255">Endonuclease</keyword>
<comment type="caution">
    <text evidence="1">The sequence shown here is derived from an EMBL/GenBank/DDBJ whole genome shotgun (WGS) entry which is preliminary data.</text>
</comment>
<dbReference type="GO" id="GO:0004519">
    <property type="term" value="F:endonuclease activity"/>
    <property type="evidence" value="ECO:0007669"/>
    <property type="project" value="UniProtKB-KW"/>
</dbReference>
<name>A0ABW3EFI7_9LACO</name>
<evidence type="ECO:0000313" key="2">
    <source>
        <dbReference type="Proteomes" id="UP001597104"/>
    </source>
</evidence>
<dbReference type="EMBL" id="JBHTIO010000042">
    <property type="protein sequence ID" value="MFD0897856.1"/>
    <property type="molecule type" value="Genomic_DNA"/>
</dbReference>
<keyword evidence="2" id="KW-1185">Reference proteome</keyword>
<reference evidence="2" key="1">
    <citation type="journal article" date="2019" name="Int. J. Syst. Evol. Microbiol.">
        <title>The Global Catalogue of Microorganisms (GCM) 10K type strain sequencing project: providing services to taxonomists for standard genome sequencing and annotation.</title>
        <authorList>
            <consortium name="The Broad Institute Genomics Platform"/>
            <consortium name="The Broad Institute Genome Sequencing Center for Infectious Disease"/>
            <person name="Wu L."/>
            <person name="Ma J."/>
        </authorList>
    </citation>
    <scope>NUCLEOTIDE SEQUENCE [LARGE SCALE GENOMIC DNA]</scope>
    <source>
        <strain evidence="2">CCM 8925</strain>
    </source>
</reference>
<proteinExistence type="predicted"/>
<dbReference type="InterPro" id="IPR041025">
    <property type="entry name" value="HNH_repeat"/>
</dbReference>
<keyword evidence="1" id="KW-0540">Nuclease</keyword>
<dbReference type="Proteomes" id="UP001597104">
    <property type="component" value="Unassembled WGS sequence"/>
</dbReference>